<dbReference type="InterPro" id="IPR050109">
    <property type="entry name" value="HTH-type_TetR-like_transc_reg"/>
</dbReference>
<name>A0AA37TRG9_9RHOB</name>
<dbReference type="Pfam" id="PF00440">
    <property type="entry name" value="TetR_N"/>
    <property type="match status" value="1"/>
</dbReference>
<dbReference type="AlphaFoldDB" id="A0AA37TRG9"/>
<keyword evidence="8" id="KW-1185">Reference proteome</keyword>
<dbReference type="PANTHER" id="PTHR30055:SF234">
    <property type="entry name" value="HTH-TYPE TRANSCRIPTIONAL REGULATOR BETI"/>
    <property type="match status" value="1"/>
</dbReference>
<dbReference type="PRINTS" id="PR00455">
    <property type="entry name" value="HTHTETR"/>
</dbReference>
<evidence type="ECO:0000256" key="3">
    <source>
        <dbReference type="ARBA" id="ARBA00023125"/>
    </source>
</evidence>
<evidence type="ECO:0000256" key="2">
    <source>
        <dbReference type="ARBA" id="ARBA00023015"/>
    </source>
</evidence>
<dbReference type="EMBL" id="BSPP01000004">
    <property type="protein sequence ID" value="GLS86023.1"/>
    <property type="molecule type" value="Genomic_DNA"/>
</dbReference>
<organism evidence="7 8">
    <name type="scientific">Cypionkella aquatica</name>
    <dbReference type="NCBI Taxonomy" id="1756042"/>
    <lineage>
        <taxon>Bacteria</taxon>
        <taxon>Pseudomonadati</taxon>
        <taxon>Pseudomonadota</taxon>
        <taxon>Alphaproteobacteria</taxon>
        <taxon>Rhodobacterales</taxon>
        <taxon>Paracoccaceae</taxon>
        <taxon>Cypionkella</taxon>
    </lineage>
</organism>
<dbReference type="Proteomes" id="UP001157355">
    <property type="component" value="Unassembled WGS sequence"/>
</dbReference>
<dbReference type="InterPro" id="IPR039538">
    <property type="entry name" value="BetI_C"/>
</dbReference>
<dbReference type="InterPro" id="IPR023772">
    <property type="entry name" value="DNA-bd_HTH_TetR-type_CS"/>
</dbReference>
<evidence type="ECO:0000313" key="7">
    <source>
        <dbReference type="EMBL" id="GLS86023.1"/>
    </source>
</evidence>
<dbReference type="InterPro" id="IPR001647">
    <property type="entry name" value="HTH_TetR"/>
</dbReference>
<dbReference type="PROSITE" id="PS50977">
    <property type="entry name" value="HTH_TETR_2"/>
    <property type="match status" value="1"/>
</dbReference>
<evidence type="ECO:0000256" key="4">
    <source>
        <dbReference type="ARBA" id="ARBA00023163"/>
    </source>
</evidence>
<feature type="domain" description="HTH tetR-type" evidence="6">
    <location>
        <begin position="13"/>
        <end position="73"/>
    </location>
</feature>
<comment type="caution">
    <text evidence="7">The sequence shown here is derived from an EMBL/GenBank/DDBJ whole genome shotgun (WGS) entry which is preliminary data.</text>
</comment>
<keyword evidence="1" id="KW-0678">Repressor</keyword>
<proteinExistence type="predicted"/>
<evidence type="ECO:0000256" key="1">
    <source>
        <dbReference type="ARBA" id="ARBA00022491"/>
    </source>
</evidence>
<dbReference type="SUPFAM" id="SSF46689">
    <property type="entry name" value="Homeodomain-like"/>
    <property type="match status" value="1"/>
</dbReference>
<keyword evidence="3 5" id="KW-0238">DNA-binding</keyword>
<dbReference type="Gene3D" id="1.10.357.10">
    <property type="entry name" value="Tetracycline Repressor, domain 2"/>
    <property type="match status" value="1"/>
</dbReference>
<dbReference type="RefSeq" id="WP_284324231.1">
    <property type="nucleotide sequence ID" value="NZ_BSPP01000004.1"/>
</dbReference>
<protein>
    <recommendedName>
        <fullName evidence="6">HTH tetR-type domain-containing protein</fullName>
    </recommendedName>
</protein>
<dbReference type="InterPro" id="IPR009057">
    <property type="entry name" value="Homeodomain-like_sf"/>
</dbReference>
<evidence type="ECO:0000313" key="8">
    <source>
        <dbReference type="Proteomes" id="UP001157355"/>
    </source>
</evidence>
<dbReference type="InterPro" id="IPR036271">
    <property type="entry name" value="Tet_transcr_reg_TetR-rel_C_sf"/>
</dbReference>
<evidence type="ECO:0000256" key="5">
    <source>
        <dbReference type="PROSITE-ProRule" id="PRU00335"/>
    </source>
</evidence>
<keyword evidence="4" id="KW-0804">Transcription</keyword>
<dbReference type="PANTHER" id="PTHR30055">
    <property type="entry name" value="HTH-TYPE TRANSCRIPTIONAL REGULATOR RUTR"/>
    <property type="match status" value="1"/>
</dbReference>
<gene>
    <name evidence="7" type="ORF">GCM10010873_09970</name>
</gene>
<dbReference type="GO" id="GO:0000976">
    <property type="term" value="F:transcription cis-regulatory region binding"/>
    <property type="evidence" value="ECO:0007669"/>
    <property type="project" value="TreeGrafter"/>
</dbReference>
<feature type="DNA-binding region" description="H-T-H motif" evidence="5">
    <location>
        <begin position="36"/>
        <end position="55"/>
    </location>
</feature>
<dbReference type="PROSITE" id="PS01081">
    <property type="entry name" value="HTH_TETR_1"/>
    <property type="match status" value="1"/>
</dbReference>
<evidence type="ECO:0000259" key="6">
    <source>
        <dbReference type="PROSITE" id="PS50977"/>
    </source>
</evidence>
<reference evidence="7 8" key="1">
    <citation type="journal article" date="2014" name="Int. J. Syst. Evol. Microbiol.">
        <title>Complete genome sequence of Corynebacterium casei LMG S-19264T (=DSM 44701T), isolated from a smear-ripened cheese.</title>
        <authorList>
            <consortium name="US DOE Joint Genome Institute (JGI-PGF)"/>
            <person name="Walter F."/>
            <person name="Albersmeier A."/>
            <person name="Kalinowski J."/>
            <person name="Ruckert C."/>
        </authorList>
    </citation>
    <scope>NUCLEOTIDE SEQUENCE [LARGE SCALE GENOMIC DNA]</scope>
    <source>
        <strain evidence="7 8">NBRC 111766</strain>
    </source>
</reference>
<keyword evidence="2" id="KW-0805">Transcription regulation</keyword>
<accession>A0AA37TRG9</accession>
<dbReference type="Pfam" id="PF13977">
    <property type="entry name" value="TetR_C_6"/>
    <property type="match status" value="1"/>
</dbReference>
<sequence>MAEVKPPRKLSREARRVQLIEATIEVLAIKGYARVTMSDVANQAGLSHGLVNFHFQSKELLLAETLTYLADEYVQNWQAALAAADPDPAEQLQALMRADFTAALCTPQRLAAWCAFWGEAQSRPLYQEKCGSNNAEYVTKLEVLCAALLGPNGNAERVARAIRVTSEGLWMDLVTQTEPYSVDEALATLLEVAAAFFPQAFTRGIAGGFTGA</sequence>
<dbReference type="SUPFAM" id="SSF48498">
    <property type="entry name" value="Tetracyclin repressor-like, C-terminal domain"/>
    <property type="match status" value="1"/>
</dbReference>
<dbReference type="GO" id="GO:0003700">
    <property type="term" value="F:DNA-binding transcription factor activity"/>
    <property type="evidence" value="ECO:0007669"/>
    <property type="project" value="TreeGrafter"/>
</dbReference>